<reference evidence="2 3" key="1">
    <citation type="submission" date="2022-01" db="EMBL/GenBank/DDBJ databases">
        <title>A high-quality chromosome-level genome assembly of rohu carp, Labeo rohita.</title>
        <authorList>
            <person name="Arick M.A. II"/>
            <person name="Hsu C.-Y."/>
            <person name="Magbanua Z."/>
            <person name="Pechanova O."/>
            <person name="Grover C."/>
            <person name="Miller E."/>
            <person name="Thrash A."/>
            <person name="Ezzel L."/>
            <person name="Alam S."/>
            <person name="Benzie J."/>
            <person name="Hamilton M."/>
            <person name="Karsi A."/>
            <person name="Lawrence M.L."/>
            <person name="Peterson D.G."/>
        </authorList>
    </citation>
    <scope>NUCLEOTIDE SEQUENCE [LARGE SCALE GENOMIC DNA]</scope>
    <source>
        <strain evidence="3">BAU-BD-2019</strain>
        <tissue evidence="2">Blood</tissue>
    </source>
</reference>
<dbReference type="EMBL" id="JACTAM010000015">
    <property type="protein sequence ID" value="KAI2655874.1"/>
    <property type="molecule type" value="Genomic_DNA"/>
</dbReference>
<dbReference type="Pfam" id="PF18701">
    <property type="entry name" value="DUF5641"/>
    <property type="match status" value="1"/>
</dbReference>
<organism evidence="2 3">
    <name type="scientific">Labeo rohita</name>
    <name type="common">Indian major carp</name>
    <name type="synonym">Cyprinus rohita</name>
    <dbReference type="NCBI Taxonomy" id="84645"/>
    <lineage>
        <taxon>Eukaryota</taxon>
        <taxon>Metazoa</taxon>
        <taxon>Chordata</taxon>
        <taxon>Craniata</taxon>
        <taxon>Vertebrata</taxon>
        <taxon>Euteleostomi</taxon>
        <taxon>Actinopterygii</taxon>
        <taxon>Neopterygii</taxon>
        <taxon>Teleostei</taxon>
        <taxon>Ostariophysi</taxon>
        <taxon>Cypriniformes</taxon>
        <taxon>Cyprinidae</taxon>
        <taxon>Labeoninae</taxon>
        <taxon>Labeonini</taxon>
        <taxon>Labeo</taxon>
    </lineage>
</organism>
<name>A0ABQ8LZN9_LABRO</name>
<dbReference type="Proteomes" id="UP000830375">
    <property type="component" value="Unassembled WGS sequence"/>
</dbReference>
<dbReference type="InterPro" id="IPR040676">
    <property type="entry name" value="DUF5641"/>
</dbReference>
<dbReference type="PANTHER" id="PTHR47331">
    <property type="entry name" value="PHD-TYPE DOMAIN-CONTAINING PROTEIN"/>
    <property type="match status" value="1"/>
</dbReference>
<keyword evidence="3" id="KW-1185">Reference proteome</keyword>
<accession>A0ABQ8LZN9</accession>
<evidence type="ECO:0000313" key="2">
    <source>
        <dbReference type="EMBL" id="KAI2655874.1"/>
    </source>
</evidence>
<evidence type="ECO:0000259" key="1">
    <source>
        <dbReference type="Pfam" id="PF18701"/>
    </source>
</evidence>
<proteinExistence type="predicted"/>
<protein>
    <submittedName>
        <fullName evidence="2">DNA mismatch repair protein MSH3</fullName>
    </submittedName>
</protein>
<sequence length="51" mass="6364">MKVKPALPPGLFHEKDLYARKRWKEVQYMADLFWKRWIKEYYQSFKDVKNG</sequence>
<feature type="domain" description="DUF5641" evidence="1">
    <location>
        <begin position="21"/>
        <end position="47"/>
    </location>
</feature>
<gene>
    <name evidence="2" type="ORF">H4Q32_012654</name>
</gene>
<dbReference type="PANTHER" id="PTHR47331:SF1">
    <property type="entry name" value="GAG-LIKE PROTEIN"/>
    <property type="match status" value="1"/>
</dbReference>
<evidence type="ECO:0000313" key="3">
    <source>
        <dbReference type="Proteomes" id="UP000830375"/>
    </source>
</evidence>
<comment type="caution">
    <text evidence="2">The sequence shown here is derived from an EMBL/GenBank/DDBJ whole genome shotgun (WGS) entry which is preliminary data.</text>
</comment>